<dbReference type="OrthoDB" id="5800408at2759"/>
<keyword evidence="1" id="KW-0732">Signal</keyword>
<accession>A0A0D8XWR7</accession>
<keyword evidence="3" id="KW-1185">Reference proteome</keyword>
<dbReference type="EMBL" id="KN716245">
    <property type="protein sequence ID" value="KJH49108.1"/>
    <property type="molecule type" value="Genomic_DNA"/>
</dbReference>
<protein>
    <submittedName>
        <fullName evidence="2">Uncharacterized protein</fullName>
    </submittedName>
</protein>
<proteinExistence type="predicted"/>
<dbReference type="Proteomes" id="UP000053766">
    <property type="component" value="Unassembled WGS sequence"/>
</dbReference>
<reference evidence="3" key="2">
    <citation type="journal article" date="2016" name="Sci. Rep.">
        <title>Dictyocaulus viviparus genome, variome and transcriptome elucidate lungworm biology and support future intervention.</title>
        <authorList>
            <person name="McNulty S.N."/>
            <person name="Strube C."/>
            <person name="Rosa B.A."/>
            <person name="Martin J.C."/>
            <person name="Tyagi R."/>
            <person name="Choi Y.J."/>
            <person name="Wang Q."/>
            <person name="Hallsworth Pepin K."/>
            <person name="Zhang X."/>
            <person name="Ozersky P."/>
            <person name="Wilson R.K."/>
            <person name="Sternberg P.W."/>
            <person name="Gasser R.B."/>
            <person name="Mitreva M."/>
        </authorList>
    </citation>
    <scope>NUCLEOTIDE SEQUENCE [LARGE SCALE GENOMIC DNA]</scope>
    <source>
        <strain evidence="3">HannoverDv2000</strain>
    </source>
</reference>
<gene>
    <name evidence="2" type="ORF">DICVIV_04738</name>
</gene>
<reference evidence="2 3" key="1">
    <citation type="submission" date="2013-11" db="EMBL/GenBank/DDBJ databases">
        <title>Draft genome of the bovine lungworm Dictyocaulus viviparus.</title>
        <authorList>
            <person name="Mitreva M."/>
        </authorList>
    </citation>
    <scope>NUCLEOTIDE SEQUENCE [LARGE SCALE GENOMIC DNA]</scope>
    <source>
        <strain evidence="2 3">HannoverDv2000</strain>
    </source>
</reference>
<dbReference type="AlphaFoldDB" id="A0A0D8XWR7"/>
<name>A0A0D8XWR7_DICVI</name>
<feature type="chain" id="PRO_5002336267" evidence="1">
    <location>
        <begin position="17"/>
        <end position="258"/>
    </location>
</feature>
<feature type="signal peptide" evidence="1">
    <location>
        <begin position="1"/>
        <end position="16"/>
    </location>
</feature>
<evidence type="ECO:0000256" key="1">
    <source>
        <dbReference type="SAM" id="SignalP"/>
    </source>
</evidence>
<evidence type="ECO:0000313" key="2">
    <source>
        <dbReference type="EMBL" id="KJH49108.1"/>
    </source>
</evidence>
<sequence>MILLLIFLTITAYCNVLPRTDKLSNINDNPLNGERMDLGDVFNTMLLKKKEKSPLQKTTADDEKSIPNTMSEDYRMFESQPGIAPKMTGSAVNWSSPGNFEYFDFGENSDAIVNPAATYLEGGDFEKICSDYNIYIPKAVHENSKIDVAVMLAELKINHNRHLQGNRWGRSDANQIVSSKCILLGCNGPVVNDGTLFVKPIEQENKACHQAFIPINSCTNNKGYPMGMLCSICCECSIDFITEMKKTKGYKIGYDANA</sequence>
<evidence type="ECO:0000313" key="3">
    <source>
        <dbReference type="Proteomes" id="UP000053766"/>
    </source>
</evidence>
<organism evidence="2 3">
    <name type="scientific">Dictyocaulus viviparus</name>
    <name type="common">Bovine lungworm</name>
    <dbReference type="NCBI Taxonomy" id="29172"/>
    <lineage>
        <taxon>Eukaryota</taxon>
        <taxon>Metazoa</taxon>
        <taxon>Ecdysozoa</taxon>
        <taxon>Nematoda</taxon>
        <taxon>Chromadorea</taxon>
        <taxon>Rhabditida</taxon>
        <taxon>Rhabditina</taxon>
        <taxon>Rhabditomorpha</taxon>
        <taxon>Strongyloidea</taxon>
        <taxon>Metastrongylidae</taxon>
        <taxon>Dictyocaulus</taxon>
    </lineage>
</organism>